<dbReference type="RefSeq" id="WP_058257120.1">
    <property type="nucleotide sequence ID" value="NZ_DUPS01000013.1"/>
</dbReference>
<gene>
    <name evidence="1" type="ORF">SD1D_0104</name>
</gene>
<proteinExistence type="predicted"/>
<accession>A0A0K8J210</accession>
<dbReference type="KEGG" id="hsd:SD1D_0104"/>
<dbReference type="OrthoDB" id="9815953at2"/>
<protein>
    <recommendedName>
        <fullName evidence="3">Spore protease YyaC</fullName>
    </recommendedName>
</protein>
<name>A0A0K8J210_9FIRM</name>
<dbReference type="NCBIfam" id="TIGR02841">
    <property type="entry name" value="spore_YyaC"/>
    <property type="match status" value="1"/>
</dbReference>
<keyword evidence="2" id="KW-1185">Reference proteome</keyword>
<dbReference type="InterPro" id="IPR009665">
    <property type="entry name" value="YyaC"/>
</dbReference>
<dbReference type="SUPFAM" id="SSF53163">
    <property type="entry name" value="HybD-like"/>
    <property type="match status" value="1"/>
</dbReference>
<sequence length="200" mass="22239">MSIIYKGKNRIIYFNSSEQNTAYELGLALLALIKKQVLFNKNIIFLCIGSDRATGDCLGPIIGYKLSKYIRLPRFHIYGTLEEPVHAKNLKDTVAMIYEKHDDAFIIAIDASLGKSDHIGYITLGQGPLKPGAGVDKDLPEVGDLFITGIVNFSGLLDHMLLQTTRLNVVMSMADQICLAINYCLNRLKPHVLKDEISIN</sequence>
<organism evidence="1 2">
    <name type="scientific">Herbinix luporum</name>
    <dbReference type="NCBI Taxonomy" id="1679721"/>
    <lineage>
        <taxon>Bacteria</taxon>
        <taxon>Bacillati</taxon>
        <taxon>Bacillota</taxon>
        <taxon>Clostridia</taxon>
        <taxon>Lachnospirales</taxon>
        <taxon>Lachnospiraceae</taxon>
        <taxon>Herbinix</taxon>
    </lineage>
</organism>
<dbReference type="Proteomes" id="UP000196053">
    <property type="component" value="Chromosome I"/>
</dbReference>
<evidence type="ECO:0000313" key="2">
    <source>
        <dbReference type="Proteomes" id="UP000196053"/>
    </source>
</evidence>
<evidence type="ECO:0000313" key="1">
    <source>
        <dbReference type="EMBL" id="CUH91666.1"/>
    </source>
</evidence>
<dbReference type="Pfam" id="PF06866">
    <property type="entry name" value="DUF1256"/>
    <property type="match status" value="1"/>
</dbReference>
<dbReference type="InterPro" id="IPR023430">
    <property type="entry name" value="Pept_HybD-like_dom_sf"/>
</dbReference>
<evidence type="ECO:0008006" key="3">
    <source>
        <dbReference type="Google" id="ProtNLM"/>
    </source>
</evidence>
<dbReference type="AlphaFoldDB" id="A0A0K8J210"/>
<dbReference type="EMBL" id="LN879430">
    <property type="protein sequence ID" value="CUH91666.1"/>
    <property type="molecule type" value="Genomic_DNA"/>
</dbReference>
<reference evidence="2" key="1">
    <citation type="submission" date="2015-09" db="EMBL/GenBank/DDBJ databases">
        <authorList>
            <person name="Wibberg D."/>
        </authorList>
    </citation>
    <scope>NUCLEOTIDE SEQUENCE [LARGE SCALE GENOMIC DNA]</scope>
    <source>
        <strain evidence="2">SD1D</strain>
    </source>
</reference>